<dbReference type="EMBL" id="CASHTH010002858">
    <property type="protein sequence ID" value="CAI8036286.1"/>
    <property type="molecule type" value="Genomic_DNA"/>
</dbReference>
<protein>
    <submittedName>
        <fullName evidence="2">Uncharacterized protein</fullName>
    </submittedName>
</protein>
<accession>A0AA35SWF8</accession>
<evidence type="ECO:0000313" key="3">
    <source>
        <dbReference type="Proteomes" id="UP001174909"/>
    </source>
</evidence>
<feature type="non-terminal residue" evidence="2">
    <location>
        <position position="75"/>
    </location>
</feature>
<name>A0AA35SWF8_GEOBA</name>
<dbReference type="AlphaFoldDB" id="A0AA35SWF8"/>
<keyword evidence="3" id="KW-1185">Reference proteome</keyword>
<keyword evidence="1" id="KW-0175">Coiled coil</keyword>
<dbReference type="Proteomes" id="UP001174909">
    <property type="component" value="Unassembled WGS sequence"/>
</dbReference>
<sequence>KERLQSELSECKDEEKRRELQERLKEYDEESETLERLQEIMSELEKCKDEEKRRELEKKKRECDEVSKKQETEQS</sequence>
<comment type="caution">
    <text evidence="2">The sequence shown here is derived from an EMBL/GenBank/DDBJ whole genome shotgun (WGS) entry which is preliminary data.</text>
</comment>
<feature type="coiled-coil region" evidence="1">
    <location>
        <begin position="1"/>
        <end position="73"/>
    </location>
</feature>
<organism evidence="2 3">
    <name type="scientific">Geodia barretti</name>
    <name type="common">Barrett's horny sponge</name>
    <dbReference type="NCBI Taxonomy" id="519541"/>
    <lineage>
        <taxon>Eukaryota</taxon>
        <taxon>Metazoa</taxon>
        <taxon>Porifera</taxon>
        <taxon>Demospongiae</taxon>
        <taxon>Heteroscleromorpha</taxon>
        <taxon>Tetractinellida</taxon>
        <taxon>Astrophorina</taxon>
        <taxon>Geodiidae</taxon>
        <taxon>Geodia</taxon>
    </lineage>
</organism>
<evidence type="ECO:0000313" key="2">
    <source>
        <dbReference type="EMBL" id="CAI8036286.1"/>
    </source>
</evidence>
<gene>
    <name evidence="2" type="ORF">GBAR_LOCUS20341</name>
</gene>
<reference evidence="2" key="1">
    <citation type="submission" date="2023-03" db="EMBL/GenBank/DDBJ databases">
        <authorList>
            <person name="Steffen K."/>
            <person name="Cardenas P."/>
        </authorList>
    </citation>
    <scope>NUCLEOTIDE SEQUENCE</scope>
</reference>
<proteinExistence type="predicted"/>
<evidence type="ECO:0000256" key="1">
    <source>
        <dbReference type="SAM" id="Coils"/>
    </source>
</evidence>